<evidence type="ECO:0000313" key="2">
    <source>
        <dbReference type="Proteomes" id="UP000698752"/>
    </source>
</evidence>
<dbReference type="EMBL" id="JAAEDI010000045">
    <property type="protein sequence ID" value="MBR0653295.1"/>
    <property type="molecule type" value="Genomic_DNA"/>
</dbReference>
<organism evidence="1 2">
    <name type="scientific">Neoroseomonas terrae</name>
    <dbReference type="NCBI Taxonomy" id="424799"/>
    <lineage>
        <taxon>Bacteria</taxon>
        <taxon>Pseudomonadati</taxon>
        <taxon>Pseudomonadota</taxon>
        <taxon>Alphaproteobacteria</taxon>
        <taxon>Acetobacterales</taxon>
        <taxon>Acetobacteraceae</taxon>
        <taxon>Neoroseomonas</taxon>
    </lineage>
</organism>
<sequence>MVMVRANQVSFTAGEIGPDLAARIEVSRYYSGAKLLRNVLVKPQGGIKRRPGTAHLHDFTGGEGMGGVRCIPFAFNTEQTYCIVLTGGQFHVWRSDGLYLATVGSCPWSAGIAAQANHAQSADTLLLFHPDMRTQRLRRGGVETSWTIEDVTWSNVPQFNFGDGDEDMISDARGWPECGTFHQGRLWLGGPRSRPATFIASKIGDFFNLDKGTTLDDEAIVGTIDSDQVNAIHQMVSGRALQIFTSGAEHVITGDPLTPKTIGVAEQTRRGIKRFTRTVEVDGATLFAQRGGAALRQFLFVDTEQAWRADIASLLAPHLVLDPIDMAARKTARQDDADRVLMVNANGSVTVLTTLRSQEVTAFSRWETDGIVRSAAALLSGEVFFAVERGGRIHVELWAEMRLLDVSKRRTEVSPFKVVPGLSHLEGRQVVAVADGAFFGPFTVSGYSITLPRQVRDAEVGLFFPVEAETLPIEPRHPSGAVIGRRTRIATITARVRNTGHFRLNNHNMVVRGVGGPPVAPLDSPPPVFTGDITVRGLVGYRLQNTIRIDQPTPQPFELLGLAYEVRIDS</sequence>
<reference evidence="2" key="1">
    <citation type="journal article" date="2021" name="Syst. Appl. Microbiol.">
        <title>Roseomonas hellenica sp. nov., isolated from roots of wild-growing Alkanna tinctoria.</title>
        <authorList>
            <person name="Rat A."/>
            <person name="Naranjo H.D."/>
            <person name="Lebbe L."/>
            <person name="Cnockaert M."/>
            <person name="Krigas N."/>
            <person name="Grigoriadou K."/>
            <person name="Maloupa E."/>
            <person name="Willems A."/>
        </authorList>
    </citation>
    <scope>NUCLEOTIDE SEQUENCE [LARGE SCALE GENOMIC DNA]</scope>
    <source>
        <strain evidence="2">LMG 31159</strain>
    </source>
</reference>
<accession>A0ABS5EQH8</accession>
<protein>
    <submittedName>
        <fullName evidence="1">Uncharacterized protein</fullName>
    </submittedName>
</protein>
<gene>
    <name evidence="1" type="ORF">GXW78_26820</name>
</gene>
<comment type="caution">
    <text evidence="1">The sequence shown here is derived from an EMBL/GenBank/DDBJ whole genome shotgun (WGS) entry which is preliminary data.</text>
</comment>
<keyword evidence="2" id="KW-1185">Reference proteome</keyword>
<proteinExistence type="predicted"/>
<dbReference type="Proteomes" id="UP000698752">
    <property type="component" value="Unassembled WGS sequence"/>
</dbReference>
<dbReference type="RefSeq" id="WP_211872001.1">
    <property type="nucleotide sequence ID" value="NZ_JAAEDI010000045.1"/>
</dbReference>
<evidence type="ECO:0000313" key="1">
    <source>
        <dbReference type="EMBL" id="MBR0653295.1"/>
    </source>
</evidence>
<name>A0ABS5EQH8_9PROT</name>